<dbReference type="AlphaFoldDB" id="N9R3A5"/>
<comment type="caution">
    <text evidence="1">The sequence shown here is derived from an EMBL/GenBank/DDBJ whole genome shotgun (WGS) entry which is preliminary data.</text>
</comment>
<sequence>MNQKQKELLKTACLIRTQSFIEQEFDHFSLLKSQPELLNSLKELNEYVLNLFLRKSWATIEENLNPFMGKVEQTLNLNSQDYFNCEVIACFWGNAQYGQDFKNPIHNWFNLNSTKEFHSAYFEVFSLIRNNADFNAIYLKVQQLASCYDLAALSYRTQLDLDKYIIPMYLEFFMGVQTLSYREENLENYYSLVNFLTPIDTLRRGVSSVLLQPLSHLSWSNLVGRDSENKIVKMQEGILHFQIPIGEDSSFREIFFSNYYALYLLLNKNLTSKIWKNIEELEEILEFLSKKLTSKKNAHMKEKSTLVAYEALILEYFCMFKKDEYCKDGLSEPNGFNKFLYTALTTELNKIADSGYKFEHPSYKEGLEGVEIKLTNSEIRLSLKHESIRKNLERRKKLHQSPQILKQENSVQDKSHLVDFSKISEELGDYHFCERK</sequence>
<protein>
    <submittedName>
        <fullName evidence="1">Uncharacterized protein</fullName>
    </submittedName>
</protein>
<dbReference type="EMBL" id="APRZ01000019">
    <property type="protein sequence ID" value="ENX33080.1"/>
    <property type="molecule type" value="Genomic_DNA"/>
</dbReference>
<dbReference type="PATRIC" id="fig|1217695.3.peg.2939"/>
<accession>N9R3A5</accession>
<evidence type="ECO:0000313" key="2">
    <source>
        <dbReference type="Proteomes" id="UP000013009"/>
    </source>
</evidence>
<reference evidence="1 2" key="1">
    <citation type="submission" date="2013-02" db="EMBL/GenBank/DDBJ databases">
        <title>The Genome Sequence of Acinetobacter sp. NIPH 1859.</title>
        <authorList>
            <consortium name="The Broad Institute Genome Sequencing Platform"/>
            <consortium name="The Broad Institute Genome Sequencing Center for Infectious Disease"/>
            <person name="Cerqueira G."/>
            <person name="Feldgarden M."/>
            <person name="Courvalin P."/>
            <person name="Perichon B."/>
            <person name="Grillot-Courvalin C."/>
            <person name="Clermont D."/>
            <person name="Rocha E."/>
            <person name="Yoon E.-J."/>
            <person name="Nemec A."/>
            <person name="Walker B."/>
            <person name="Young S.K."/>
            <person name="Zeng Q."/>
            <person name="Gargeya S."/>
            <person name="Fitzgerald M."/>
            <person name="Haas B."/>
            <person name="Abouelleil A."/>
            <person name="Alvarado L."/>
            <person name="Arachchi H.M."/>
            <person name="Berlin A.M."/>
            <person name="Chapman S.B."/>
            <person name="Dewar J."/>
            <person name="Goldberg J."/>
            <person name="Griggs A."/>
            <person name="Gujja S."/>
            <person name="Hansen M."/>
            <person name="Howarth C."/>
            <person name="Imamovic A."/>
            <person name="Larimer J."/>
            <person name="McCowan C."/>
            <person name="Murphy C."/>
            <person name="Neiman D."/>
            <person name="Pearson M."/>
            <person name="Priest M."/>
            <person name="Roberts A."/>
            <person name="Saif S."/>
            <person name="Shea T."/>
            <person name="Sisk P."/>
            <person name="Sykes S."/>
            <person name="Wortman J."/>
            <person name="Nusbaum C."/>
            <person name="Birren B."/>
        </authorList>
    </citation>
    <scope>NUCLEOTIDE SEQUENCE [LARGE SCALE GENOMIC DNA]</scope>
    <source>
        <strain evidence="1 2">NIPH 1859</strain>
    </source>
</reference>
<keyword evidence="2" id="KW-1185">Reference proteome</keyword>
<evidence type="ECO:0000313" key="1">
    <source>
        <dbReference type="EMBL" id="ENX33080.1"/>
    </source>
</evidence>
<dbReference type="RefSeq" id="WP_005275658.1">
    <property type="nucleotide sequence ID" value="NZ_KB850195.1"/>
</dbReference>
<dbReference type="Proteomes" id="UP000013009">
    <property type="component" value="Unassembled WGS sequence"/>
</dbReference>
<proteinExistence type="predicted"/>
<organism evidence="1 2">
    <name type="scientific">Acinetobacter colistiniresistens</name>
    <dbReference type="NCBI Taxonomy" id="280145"/>
    <lineage>
        <taxon>Bacteria</taxon>
        <taxon>Pseudomonadati</taxon>
        <taxon>Pseudomonadota</taxon>
        <taxon>Gammaproteobacteria</taxon>
        <taxon>Moraxellales</taxon>
        <taxon>Moraxellaceae</taxon>
        <taxon>Acinetobacter</taxon>
    </lineage>
</organism>
<dbReference type="HOGENOM" id="CLU_627944_0_0_6"/>
<dbReference type="OrthoDB" id="6690511at2"/>
<name>N9R3A5_9GAMM</name>
<gene>
    <name evidence="1" type="ORF">F889_03012</name>
</gene>